<dbReference type="InterPro" id="IPR036388">
    <property type="entry name" value="WH-like_DNA-bd_sf"/>
</dbReference>
<dbReference type="PANTHER" id="PTHR33164:SF43">
    <property type="entry name" value="HTH-TYPE TRANSCRIPTIONAL REPRESSOR YETL"/>
    <property type="match status" value="1"/>
</dbReference>
<dbReference type="Pfam" id="PF12802">
    <property type="entry name" value="MarR_2"/>
    <property type="match status" value="1"/>
</dbReference>
<dbReference type="SUPFAM" id="SSF46785">
    <property type="entry name" value="Winged helix' DNA-binding domain"/>
    <property type="match status" value="1"/>
</dbReference>
<evidence type="ECO:0000259" key="1">
    <source>
        <dbReference type="Pfam" id="PF12802"/>
    </source>
</evidence>
<sequence length="155" mass="16188">MTDIPAADGAADIADLAANVLLLARRLHAAEADVEGIVQLGGVETLVMHHVDRNPGVSPTAMATAVGLRPSNASAALRSLERHGMVERRKAADDARRIELWATATAHSNLLALRDHWRDILAPHVEDAAAASAATQLLESLDHALATACTGTADA</sequence>
<dbReference type="Proteomes" id="UP001172738">
    <property type="component" value="Unassembled WGS sequence"/>
</dbReference>
<feature type="domain" description="HTH marR-type" evidence="1">
    <location>
        <begin position="40"/>
        <end position="97"/>
    </location>
</feature>
<organism evidence="2 3">
    <name type="scientific">Demequina zhanjiangensis</name>
    <dbReference type="NCBI Taxonomy" id="3051659"/>
    <lineage>
        <taxon>Bacteria</taxon>
        <taxon>Bacillati</taxon>
        <taxon>Actinomycetota</taxon>
        <taxon>Actinomycetes</taxon>
        <taxon>Micrococcales</taxon>
        <taxon>Demequinaceae</taxon>
        <taxon>Demequina</taxon>
    </lineage>
</organism>
<gene>
    <name evidence="2" type="ORF">QQX04_05385</name>
</gene>
<evidence type="ECO:0000313" key="3">
    <source>
        <dbReference type="Proteomes" id="UP001172738"/>
    </source>
</evidence>
<comment type="caution">
    <text evidence="2">The sequence shown here is derived from an EMBL/GenBank/DDBJ whole genome shotgun (WGS) entry which is preliminary data.</text>
</comment>
<dbReference type="InterPro" id="IPR036390">
    <property type="entry name" value="WH_DNA-bd_sf"/>
</dbReference>
<dbReference type="RefSeq" id="WP_301126984.1">
    <property type="nucleotide sequence ID" value="NZ_JAUHPV010000003.1"/>
</dbReference>
<protein>
    <submittedName>
        <fullName evidence="2">Helix-turn-helix domain-containing protein</fullName>
    </submittedName>
</protein>
<dbReference type="InterPro" id="IPR000835">
    <property type="entry name" value="HTH_MarR-typ"/>
</dbReference>
<proteinExistence type="predicted"/>
<keyword evidence="3" id="KW-1185">Reference proteome</keyword>
<dbReference type="PANTHER" id="PTHR33164">
    <property type="entry name" value="TRANSCRIPTIONAL REGULATOR, MARR FAMILY"/>
    <property type="match status" value="1"/>
</dbReference>
<dbReference type="InterPro" id="IPR039422">
    <property type="entry name" value="MarR/SlyA-like"/>
</dbReference>
<reference evidence="2" key="1">
    <citation type="submission" date="2023-06" db="EMBL/GenBank/DDBJ databases">
        <title>SYSU T00b26.</title>
        <authorList>
            <person name="Gao L."/>
            <person name="Fang B.-Z."/>
            <person name="Li W.-J."/>
        </authorList>
    </citation>
    <scope>NUCLEOTIDE SEQUENCE</scope>
    <source>
        <strain evidence="2">SYSU T00b26</strain>
    </source>
</reference>
<evidence type="ECO:0000313" key="2">
    <source>
        <dbReference type="EMBL" id="MDN4472422.1"/>
    </source>
</evidence>
<accession>A0ABT8G018</accession>
<dbReference type="EMBL" id="JAUHPV010000003">
    <property type="protein sequence ID" value="MDN4472422.1"/>
    <property type="molecule type" value="Genomic_DNA"/>
</dbReference>
<name>A0ABT8G018_9MICO</name>
<dbReference type="Gene3D" id="1.10.10.10">
    <property type="entry name" value="Winged helix-like DNA-binding domain superfamily/Winged helix DNA-binding domain"/>
    <property type="match status" value="1"/>
</dbReference>